<name>A0A9W4T352_9GLOM</name>
<dbReference type="AlphaFoldDB" id="A0A9W4T352"/>
<keyword evidence="2" id="KW-1185">Reference proteome</keyword>
<evidence type="ECO:0000313" key="2">
    <source>
        <dbReference type="Proteomes" id="UP001153678"/>
    </source>
</evidence>
<organism evidence="1 2">
    <name type="scientific">Funneliformis geosporum</name>
    <dbReference type="NCBI Taxonomy" id="1117311"/>
    <lineage>
        <taxon>Eukaryota</taxon>
        <taxon>Fungi</taxon>
        <taxon>Fungi incertae sedis</taxon>
        <taxon>Mucoromycota</taxon>
        <taxon>Glomeromycotina</taxon>
        <taxon>Glomeromycetes</taxon>
        <taxon>Glomerales</taxon>
        <taxon>Glomeraceae</taxon>
        <taxon>Funneliformis</taxon>
    </lineage>
</organism>
<gene>
    <name evidence="1" type="ORF">FWILDA_LOCUS14714</name>
</gene>
<dbReference type="EMBL" id="CAMKVN010006788">
    <property type="protein sequence ID" value="CAI2190717.1"/>
    <property type="molecule type" value="Genomic_DNA"/>
</dbReference>
<feature type="non-terminal residue" evidence="1">
    <location>
        <position position="1"/>
    </location>
</feature>
<proteinExistence type="predicted"/>
<protein>
    <submittedName>
        <fullName evidence="1">9414_t:CDS:1</fullName>
    </submittedName>
</protein>
<comment type="caution">
    <text evidence="1">The sequence shown here is derived from an EMBL/GenBank/DDBJ whole genome shotgun (WGS) entry which is preliminary data.</text>
</comment>
<dbReference type="Proteomes" id="UP001153678">
    <property type="component" value="Unassembled WGS sequence"/>
</dbReference>
<sequence>FQQKRSQVEINHLQNDLDTLSSRLSHRDIEFTELQSQYTNLQGQYSQVQLRIEHSEQNFDTQNIQDLQEVINQLC</sequence>
<accession>A0A9W4T352</accession>
<reference evidence="1" key="1">
    <citation type="submission" date="2022-08" db="EMBL/GenBank/DDBJ databases">
        <authorList>
            <person name="Kallberg Y."/>
            <person name="Tangrot J."/>
            <person name="Rosling A."/>
        </authorList>
    </citation>
    <scope>NUCLEOTIDE SEQUENCE</scope>
    <source>
        <strain evidence="1">Wild A</strain>
    </source>
</reference>
<evidence type="ECO:0000313" key="1">
    <source>
        <dbReference type="EMBL" id="CAI2190717.1"/>
    </source>
</evidence>